<feature type="domain" description="Barstar (barnase inhibitor)" evidence="2">
    <location>
        <begin position="16"/>
        <end position="102"/>
    </location>
</feature>
<comment type="caution">
    <text evidence="3">The sequence shown here is derived from an EMBL/GenBank/DDBJ whole genome shotgun (WGS) entry which is preliminary data.</text>
</comment>
<evidence type="ECO:0000256" key="1">
    <source>
        <dbReference type="ARBA" id="ARBA00006845"/>
    </source>
</evidence>
<dbReference type="Pfam" id="PF01337">
    <property type="entry name" value="Barstar"/>
    <property type="match status" value="1"/>
</dbReference>
<dbReference type="Proteomes" id="UP000768471">
    <property type="component" value="Unassembled WGS sequence"/>
</dbReference>
<gene>
    <name evidence="3" type="ORF">H9Q10_01070</name>
</gene>
<dbReference type="Gene3D" id="3.30.370.10">
    <property type="entry name" value="Barstar-like"/>
    <property type="match status" value="1"/>
</dbReference>
<dbReference type="InterPro" id="IPR000468">
    <property type="entry name" value="Barstar"/>
</dbReference>
<dbReference type="EMBL" id="JACSGR010000001">
    <property type="protein sequence ID" value="MBH5328265.1"/>
    <property type="molecule type" value="Genomic_DNA"/>
</dbReference>
<dbReference type="RefSeq" id="WP_197902189.1">
    <property type="nucleotide sequence ID" value="NZ_JACSGR010000001.1"/>
</dbReference>
<comment type="similarity">
    <text evidence="1">Belongs to the barstar family.</text>
</comment>
<reference evidence="3 4" key="1">
    <citation type="submission" date="2020-09" db="EMBL/GenBank/DDBJ databases">
        <title>Eikenella S3660 sp. nov., isolated from a throat swab.</title>
        <authorList>
            <person name="Buhl M."/>
        </authorList>
    </citation>
    <scope>NUCLEOTIDE SEQUENCE [LARGE SCALE GENOMIC DNA]</scope>
    <source>
        <strain evidence="3 4">S3360</strain>
    </source>
</reference>
<name>A0ABS0N7J5_9NEIS</name>
<evidence type="ECO:0000259" key="2">
    <source>
        <dbReference type="Pfam" id="PF01337"/>
    </source>
</evidence>
<keyword evidence="4" id="KW-1185">Reference proteome</keyword>
<evidence type="ECO:0000313" key="4">
    <source>
        <dbReference type="Proteomes" id="UP000768471"/>
    </source>
</evidence>
<proteinExistence type="inferred from homology"/>
<protein>
    <submittedName>
        <fullName evidence="3">Barstar family protein</fullName>
    </submittedName>
</protein>
<evidence type="ECO:0000313" key="3">
    <source>
        <dbReference type="EMBL" id="MBH5328265.1"/>
    </source>
</evidence>
<dbReference type="InterPro" id="IPR035905">
    <property type="entry name" value="Barstar-like_sf"/>
</dbReference>
<organism evidence="3 4">
    <name type="scientific">Eikenella glucosivorans</name>
    <dbReference type="NCBI Taxonomy" id="2766967"/>
    <lineage>
        <taxon>Bacteria</taxon>
        <taxon>Pseudomonadati</taxon>
        <taxon>Pseudomonadota</taxon>
        <taxon>Betaproteobacteria</taxon>
        <taxon>Neisseriales</taxon>
        <taxon>Neisseriaceae</taxon>
        <taxon>Eikenella</taxon>
    </lineage>
</organism>
<dbReference type="SUPFAM" id="SSF52038">
    <property type="entry name" value="Barstar-related"/>
    <property type="match status" value="1"/>
</dbReference>
<sequence length="114" mass="13316">MSRFIRQTLADADTLVISVDVSNLRNHRSLMRRMQEAFELPAYFNGGGDSLNDCLRDLGWLPQRHIRITFTGLADLQRHDARLSAYLMESLELWRDYWQHSPQADKIVRIALET</sequence>
<accession>A0ABS0N7J5</accession>